<accession>A0A9P5S891</accession>
<reference evidence="1" key="1">
    <citation type="journal article" date="2020" name="Fungal Divers.">
        <title>Resolving the Mortierellaceae phylogeny through synthesis of multi-gene phylogenetics and phylogenomics.</title>
        <authorList>
            <person name="Vandepol N."/>
            <person name="Liber J."/>
            <person name="Desiro A."/>
            <person name="Na H."/>
            <person name="Kennedy M."/>
            <person name="Barry K."/>
            <person name="Grigoriev I.V."/>
            <person name="Miller A.N."/>
            <person name="O'Donnell K."/>
            <person name="Stajich J.E."/>
            <person name="Bonito G."/>
        </authorList>
    </citation>
    <scope>NUCLEOTIDE SEQUENCE</scope>
    <source>
        <strain evidence="1">NVP1</strain>
    </source>
</reference>
<organism evidence="1 2">
    <name type="scientific">Podila minutissima</name>
    <dbReference type="NCBI Taxonomy" id="64525"/>
    <lineage>
        <taxon>Eukaryota</taxon>
        <taxon>Fungi</taxon>
        <taxon>Fungi incertae sedis</taxon>
        <taxon>Mucoromycota</taxon>
        <taxon>Mortierellomycotina</taxon>
        <taxon>Mortierellomycetes</taxon>
        <taxon>Mortierellales</taxon>
        <taxon>Mortierellaceae</taxon>
        <taxon>Podila</taxon>
    </lineage>
</organism>
<feature type="non-terminal residue" evidence="1">
    <location>
        <position position="1"/>
    </location>
</feature>
<feature type="non-terminal residue" evidence="1">
    <location>
        <position position="124"/>
    </location>
</feature>
<gene>
    <name evidence="1" type="ORF">BG006_003670</name>
</gene>
<name>A0A9P5S891_9FUNG</name>
<evidence type="ECO:0000313" key="2">
    <source>
        <dbReference type="Proteomes" id="UP000696485"/>
    </source>
</evidence>
<dbReference type="EMBL" id="JAAAUY010002038">
    <property type="protein sequence ID" value="KAF9315928.1"/>
    <property type="molecule type" value="Genomic_DNA"/>
</dbReference>
<evidence type="ECO:0000313" key="1">
    <source>
        <dbReference type="EMBL" id="KAF9315928.1"/>
    </source>
</evidence>
<comment type="caution">
    <text evidence="1">The sequence shown here is derived from an EMBL/GenBank/DDBJ whole genome shotgun (WGS) entry which is preliminary data.</text>
</comment>
<protein>
    <submittedName>
        <fullName evidence="1">Uncharacterized protein</fullName>
    </submittedName>
</protein>
<proteinExistence type="predicted"/>
<dbReference type="AlphaFoldDB" id="A0A9P5S891"/>
<sequence length="124" mass="14632">PKLRILIMIDDKWHVQQQILYIKAKHFIDVHLQLGMLNPWASETSLNILKAKITHIPRPDVTKWLKNLQVLDVQMMAQWIGLKEVQWMTQNWLKLQVIPGLHTDGDNLKAAEWLWKHSPMITVE</sequence>
<dbReference type="Proteomes" id="UP000696485">
    <property type="component" value="Unassembled WGS sequence"/>
</dbReference>
<keyword evidence="2" id="KW-1185">Reference proteome</keyword>